<dbReference type="GO" id="GO:0016787">
    <property type="term" value="F:hydrolase activity"/>
    <property type="evidence" value="ECO:0007669"/>
    <property type="project" value="UniProtKB-KW"/>
</dbReference>
<gene>
    <name evidence="1" type="ORF">CP880_01340</name>
</gene>
<comment type="caution">
    <text evidence="1">The sequence shown here is derived from an EMBL/GenBank/DDBJ whole genome shotgun (WGS) entry which is preliminary data.</text>
</comment>
<reference evidence="1 2" key="1">
    <citation type="submission" date="2017-09" db="EMBL/GenBank/DDBJ databases">
        <authorList>
            <person name="Bumgarner R.E."/>
        </authorList>
    </citation>
    <scope>NUCLEOTIDE SEQUENCE [LARGE SCALE GENOMIC DNA]</scope>
    <source>
        <strain evidence="1 2">T34998</strain>
    </source>
</reference>
<name>A0ABX9IDQ7_9ACTN</name>
<proteinExistence type="predicted"/>
<keyword evidence="1" id="KW-0378">Hydrolase</keyword>
<evidence type="ECO:0000313" key="2">
    <source>
        <dbReference type="Proteomes" id="UP000256324"/>
    </source>
</evidence>
<protein>
    <submittedName>
        <fullName evidence="1">Alpha/beta hydrolase</fullName>
    </submittedName>
</protein>
<dbReference type="EMBL" id="PCZS01000001">
    <property type="protein sequence ID" value="REB70459.1"/>
    <property type="molecule type" value="Genomic_DNA"/>
</dbReference>
<evidence type="ECO:0000313" key="1">
    <source>
        <dbReference type="EMBL" id="REB70459.1"/>
    </source>
</evidence>
<dbReference type="Proteomes" id="UP000256324">
    <property type="component" value="Unassembled WGS sequence"/>
</dbReference>
<sequence>MVLLVMRGYGVHSCMMPPDARHSSRQRHLLRAVAGRFIPRIIATRQRGDDSDSFINTS</sequence>
<keyword evidence="2" id="KW-1185">Reference proteome</keyword>
<organism evidence="1 2">
    <name type="scientific">Cutibacterium namnetense</name>
    <dbReference type="NCBI Taxonomy" id="1574624"/>
    <lineage>
        <taxon>Bacteria</taxon>
        <taxon>Bacillati</taxon>
        <taxon>Actinomycetota</taxon>
        <taxon>Actinomycetes</taxon>
        <taxon>Propionibacteriales</taxon>
        <taxon>Propionibacteriaceae</taxon>
        <taxon>Cutibacterium</taxon>
    </lineage>
</organism>
<accession>A0ABX9IDQ7</accession>